<proteinExistence type="predicted"/>
<evidence type="ECO:0008006" key="3">
    <source>
        <dbReference type="Google" id="ProtNLM"/>
    </source>
</evidence>
<dbReference type="Proteomes" id="UP001139263">
    <property type="component" value="Unassembled WGS sequence"/>
</dbReference>
<dbReference type="RefSeq" id="WP_241716895.1">
    <property type="nucleotide sequence ID" value="NZ_JALBUF010000032.1"/>
</dbReference>
<dbReference type="Gene3D" id="1.20.120.330">
    <property type="entry name" value="Nucleotidyltransferases domain 2"/>
    <property type="match status" value="1"/>
</dbReference>
<gene>
    <name evidence="1" type="ORF">MM817_03175</name>
</gene>
<sequence length="131" mass="15341">MDRVTLAFDRVSQALVTLQQALELTEISDLERDGAIQRFEYTFEAMWKAGRHFLREYHGLDVASPKEVIRSCREVGLLTLEETEHALAMVNDRNLTSHTYDQHVAQDMFQRLGDHAILMDTWFERMKDKLK</sequence>
<name>A0A9X1VBA2_9BACL</name>
<accession>A0A9X1VBA2</accession>
<keyword evidence="2" id="KW-1185">Reference proteome</keyword>
<evidence type="ECO:0000313" key="2">
    <source>
        <dbReference type="Proteomes" id="UP001139263"/>
    </source>
</evidence>
<comment type="caution">
    <text evidence="1">The sequence shown here is derived from an EMBL/GenBank/DDBJ whole genome shotgun (WGS) entry which is preliminary data.</text>
</comment>
<dbReference type="NCBIfam" id="TIGR01987">
    <property type="entry name" value="HI0074"/>
    <property type="match status" value="1"/>
</dbReference>
<organism evidence="1 2">
    <name type="scientific">Sulfoacidibacillus ferrooxidans</name>
    <dbReference type="NCBI Taxonomy" id="2005001"/>
    <lineage>
        <taxon>Bacteria</taxon>
        <taxon>Bacillati</taxon>
        <taxon>Bacillota</taxon>
        <taxon>Bacilli</taxon>
        <taxon>Bacillales</taxon>
        <taxon>Alicyclobacillaceae</taxon>
        <taxon>Sulfoacidibacillus</taxon>
    </lineage>
</organism>
<reference evidence="1" key="1">
    <citation type="submission" date="2022-03" db="EMBL/GenBank/DDBJ databases">
        <title>Draft Genome Sequence of Firmicute Strain S0AB, a Heterotrophic Iron/Sulfur-Oxidizing Extreme Acidophile.</title>
        <authorList>
            <person name="Vergara E."/>
            <person name="Pakostova E."/>
            <person name="Johnson D.B."/>
            <person name="Holmes D.S."/>
        </authorList>
    </citation>
    <scope>NUCLEOTIDE SEQUENCE</scope>
    <source>
        <strain evidence="1">S0AB</strain>
    </source>
</reference>
<dbReference type="Pfam" id="PF08780">
    <property type="entry name" value="NTase_sub_bind"/>
    <property type="match status" value="1"/>
</dbReference>
<dbReference type="AlphaFoldDB" id="A0A9X1VBA2"/>
<dbReference type="InterPro" id="IPR010235">
    <property type="entry name" value="HepT"/>
</dbReference>
<protein>
    <recommendedName>
        <fullName evidence="3">Nucleotidyltransferase</fullName>
    </recommendedName>
</protein>
<evidence type="ECO:0000313" key="1">
    <source>
        <dbReference type="EMBL" id="MCI0184878.1"/>
    </source>
</evidence>
<dbReference type="SUPFAM" id="SSF81593">
    <property type="entry name" value="Nucleotidyltransferase substrate binding subunit/domain"/>
    <property type="match status" value="1"/>
</dbReference>
<dbReference type="EMBL" id="JALBUF010000032">
    <property type="protein sequence ID" value="MCI0184878.1"/>
    <property type="molecule type" value="Genomic_DNA"/>
</dbReference>